<feature type="compositionally biased region" description="Basic and acidic residues" evidence="1">
    <location>
        <begin position="1"/>
        <end position="10"/>
    </location>
</feature>
<organism evidence="2 3">
    <name type="scientific">Endocarpon pusillum</name>
    <dbReference type="NCBI Taxonomy" id="364733"/>
    <lineage>
        <taxon>Eukaryota</taxon>
        <taxon>Fungi</taxon>
        <taxon>Dikarya</taxon>
        <taxon>Ascomycota</taxon>
        <taxon>Pezizomycotina</taxon>
        <taxon>Eurotiomycetes</taxon>
        <taxon>Chaetothyriomycetidae</taxon>
        <taxon>Verrucariales</taxon>
        <taxon>Verrucariaceae</taxon>
        <taxon>Endocarpon</taxon>
    </lineage>
</organism>
<dbReference type="OrthoDB" id="10635227at2759"/>
<evidence type="ECO:0000313" key="2">
    <source>
        <dbReference type="EMBL" id="KAF7508064.1"/>
    </source>
</evidence>
<dbReference type="AlphaFoldDB" id="A0A8H7AH88"/>
<feature type="compositionally biased region" description="Low complexity" evidence="1">
    <location>
        <begin position="70"/>
        <end position="94"/>
    </location>
</feature>
<keyword evidence="3" id="KW-1185">Reference proteome</keyword>
<name>A0A8H7AH88_9EURO</name>
<evidence type="ECO:0000256" key="1">
    <source>
        <dbReference type="SAM" id="MobiDB-lite"/>
    </source>
</evidence>
<evidence type="ECO:0000313" key="3">
    <source>
        <dbReference type="Proteomes" id="UP000606974"/>
    </source>
</evidence>
<gene>
    <name evidence="2" type="ORF">GJ744_009646</name>
</gene>
<protein>
    <submittedName>
        <fullName evidence="2">Uncharacterized protein</fullName>
    </submittedName>
</protein>
<accession>A0A8H7AH88</accession>
<reference evidence="2" key="1">
    <citation type="submission" date="2020-02" db="EMBL/GenBank/DDBJ databases">
        <authorList>
            <person name="Palmer J.M."/>
        </authorList>
    </citation>
    <scope>NUCLEOTIDE SEQUENCE</scope>
    <source>
        <strain evidence="2">EPUS1.4</strain>
        <tissue evidence="2">Thallus</tissue>
    </source>
</reference>
<dbReference type="EMBL" id="JAACFV010000059">
    <property type="protein sequence ID" value="KAF7508064.1"/>
    <property type="molecule type" value="Genomic_DNA"/>
</dbReference>
<proteinExistence type="predicted"/>
<comment type="caution">
    <text evidence="2">The sequence shown here is derived from an EMBL/GenBank/DDBJ whole genome shotgun (WGS) entry which is preliminary data.</text>
</comment>
<sequence length="126" mass="13470">MAKEVERHDDESDSASNSTSDFEAEERTQVSAPTGNKSKWAKKKQKTNNQETRKEKKKKFQKQNKVGGVAASSSASSPLCSGALPPLPATQPTADGRDLGMSNIAEIAQTELLKGIGNALLQKVGQ</sequence>
<dbReference type="Proteomes" id="UP000606974">
    <property type="component" value="Unassembled WGS sequence"/>
</dbReference>
<feature type="region of interest" description="Disordered" evidence="1">
    <location>
        <begin position="1"/>
        <end position="98"/>
    </location>
</feature>